<dbReference type="InterPro" id="IPR017853">
    <property type="entry name" value="GH"/>
</dbReference>
<reference evidence="4 5" key="1">
    <citation type="journal article" date="2014" name="Genome Announc.">
        <title>Draft genome sequence of Sclerotinia borealis, a psychrophilic plant pathogenic fungus.</title>
        <authorList>
            <person name="Mardanov A.V."/>
            <person name="Beletsky A.V."/>
            <person name="Kadnikov V.V."/>
            <person name="Ignatov A.N."/>
            <person name="Ravin N.V."/>
        </authorList>
    </citation>
    <scope>NUCLEOTIDE SEQUENCE [LARGE SCALE GENOMIC DNA]</scope>
    <source>
        <strain evidence="5">F-4157</strain>
    </source>
</reference>
<dbReference type="PANTHER" id="PTHR11177:SF389">
    <property type="entry name" value="CHITINASE"/>
    <property type="match status" value="1"/>
</dbReference>
<dbReference type="OrthoDB" id="3547775at2759"/>
<dbReference type="AlphaFoldDB" id="W9CRT1"/>
<dbReference type="SUPFAM" id="SSF54556">
    <property type="entry name" value="Chitinase insertion domain"/>
    <property type="match status" value="1"/>
</dbReference>
<dbReference type="PANTHER" id="PTHR11177">
    <property type="entry name" value="CHITINASE"/>
    <property type="match status" value="1"/>
</dbReference>
<organism evidence="4 5">
    <name type="scientific">Sclerotinia borealis (strain F-4128)</name>
    <dbReference type="NCBI Taxonomy" id="1432307"/>
    <lineage>
        <taxon>Eukaryota</taxon>
        <taxon>Fungi</taxon>
        <taxon>Dikarya</taxon>
        <taxon>Ascomycota</taxon>
        <taxon>Pezizomycotina</taxon>
        <taxon>Leotiomycetes</taxon>
        <taxon>Helotiales</taxon>
        <taxon>Sclerotiniaceae</taxon>
        <taxon>Sclerotinia</taxon>
    </lineage>
</organism>
<dbReference type="InterPro" id="IPR011583">
    <property type="entry name" value="Chitinase_II/V-like_cat"/>
</dbReference>
<evidence type="ECO:0000313" key="5">
    <source>
        <dbReference type="Proteomes" id="UP000019487"/>
    </source>
</evidence>
<gene>
    <name evidence="4" type="ORF">SBOR_2399</name>
</gene>
<dbReference type="InterPro" id="IPR029070">
    <property type="entry name" value="Chitinase_insertion_sf"/>
</dbReference>
<proteinExistence type="inferred from homology"/>
<sequence>MATWGFSGVDIDWEYPAASDRSGRTEDYANYPTFLANLKTALDGYSYGLSITLPTSYWYLQHVVKLGLAFYSRSFTIASSDCDTPGCAYSSAGDEGVCSASAGIFLSSEIEQIMSDEDLTPVLYKDAAVKAITWDDNQWVSFDDQDTFKLKGDFAKSQCLGGVLVWSVDYDDSNNTLSRGLAAALGNEINADTSTGLALTRSETSTTITTSEGGRDAYCPFTNCGEMCPTGFTTIVRGEKKSQLMLDRSECWVLDLRRPCAVLLQPTYRLVNGAASITMVNARAAATAAKLKWEPIPPDESQAINRLAVPLQPRQSHIPSARGLRAAKAMTRAHQAIRILSGKKKYNYCCTDSVPDAFTNCAWAGFEVAFPNEKYCSNTCPSGTIRIAEQSDFGQSSNVANCNWGNEAYCCAGTLTTTTTSPRAPTYQDTTAKEFDAYLQKYLAAPICPGGFEAEYSASFSSDPLGWKRSISLEKRATDQGITLEVLMPILSSEAGFGSMNYTILRDILYPSAWTGDPEYATDSLLTDIPCNMAEAANGLENLQTYSLISCLSPDDDADSWDDIVSTKREISARRLDEIVST</sequence>
<dbReference type="SMART" id="SM00636">
    <property type="entry name" value="Glyco_18"/>
    <property type="match status" value="1"/>
</dbReference>
<comment type="caution">
    <text evidence="4">The sequence shown here is derived from an EMBL/GenBank/DDBJ whole genome shotgun (WGS) entry which is preliminary data.</text>
</comment>
<dbReference type="STRING" id="1432307.W9CRT1"/>
<feature type="domain" description="GH18" evidence="3">
    <location>
        <begin position="1"/>
        <end position="188"/>
    </location>
</feature>
<dbReference type="GO" id="GO:0006032">
    <property type="term" value="P:chitin catabolic process"/>
    <property type="evidence" value="ECO:0007669"/>
    <property type="project" value="TreeGrafter"/>
</dbReference>
<dbReference type="InterPro" id="IPR050314">
    <property type="entry name" value="Glycosyl_Hydrlase_18"/>
</dbReference>
<dbReference type="Proteomes" id="UP000019487">
    <property type="component" value="Unassembled WGS sequence"/>
</dbReference>
<dbReference type="HOGENOM" id="CLU_468650_0_0_1"/>
<dbReference type="SUPFAM" id="SSF51445">
    <property type="entry name" value="(Trans)glycosidases"/>
    <property type="match status" value="1"/>
</dbReference>
<evidence type="ECO:0000313" key="4">
    <source>
        <dbReference type="EMBL" id="ESZ97205.1"/>
    </source>
</evidence>
<dbReference type="EMBL" id="AYSA01000097">
    <property type="protein sequence ID" value="ESZ97205.1"/>
    <property type="molecule type" value="Genomic_DNA"/>
</dbReference>
<accession>W9CRT1</accession>
<dbReference type="Pfam" id="PF00704">
    <property type="entry name" value="Glyco_hydro_18"/>
    <property type="match status" value="2"/>
</dbReference>
<dbReference type="Gene3D" id="3.20.20.80">
    <property type="entry name" value="Glycosidases"/>
    <property type="match status" value="1"/>
</dbReference>
<evidence type="ECO:0000259" key="3">
    <source>
        <dbReference type="PROSITE" id="PS51910"/>
    </source>
</evidence>
<evidence type="ECO:0000256" key="1">
    <source>
        <dbReference type="ARBA" id="ARBA00008682"/>
    </source>
</evidence>
<dbReference type="GO" id="GO:0005576">
    <property type="term" value="C:extracellular region"/>
    <property type="evidence" value="ECO:0007669"/>
    <property type="project" value="TreeGrafter"/>
</dbReference>
<dbReference type="GO" id="GO:0008061">
    <property type="term" value="F:chitin binding"/>
    <property type="evidence" value="ECO:0007669"/>
    <property type="project" value="InterPro"/>
</dbReference>
<evidence type="ECO:0000256" key="2">
    <source>
        <dbReference type="ARBA" id="ARBA00012729"/>
    </source>
</evidence>
<comment type="similarity">
    <text evidence="1">Belongs to the glycosyl hydrolase 18 family. Chitinase class V subfamily.</text>
</comment>
<dbReference type="PROSITE" id="PS51910">
    <property type="entry name" value="GH18_2"/>
    <property type="match status" value="1"/>
</dbReference>
<dbReference type="EC" id="3.2.1.14" evidence="2"/>
<dbReference type="Gene3D" id="3.10.50.10">
    <property type="match status" value="1"/>
</dbReference>
<protein>
    <recommendedName>
        <fullName evidence="2">chitinase</fullName>
        <ecNumber evidence="2">3.2.1.14</ecNumber>
    </recommendedName>
</protein>
<dbReference type="GO" id="GO:0005975">
    <property type="term" value="P:carbohydrate metabolic process"/>
    <property type="evidence" value="ECO:0007669"/>
    <property type="project" value="InterPro"/>
</dbReference>
<dbReference type="InterPro" id="IPR001223">
    <property type="entry name" value="Glyco_hydro18_cat"/>
</dbReference>
<name>W9CRT1_SCLBF</name>
<keyword evidence="5" id="KW-1185">Reference proteome</keyword>
<dbReference type="GO" id="GO:0008843">
    <property type="term" value="F:endochitinase activity"/>
    <property type="evidence" value="ECO:0007669"/>
    <property type="project" value="UniProtKB-EC"/>
</dbReference>